<keyword evidence="1" id="KW-0732">Signal</keyword>
<accession>F4KRV7</accession>
<feature type="chain" id="PRO_5003310252" evidence="1">
    <location>
        <begin position="21"/>
        <end position="441"/>
    </location>
</feature>
<dbReference type="STRING" id="760192.Halhy_2178"/>
<proteinExistence type="predicted"/>
<keyword evidence="3" id="KW-1185">Reference proteome</keyword>
<dbReference type="KEGG" id="hhy:Halhy_2178"/>
<dbReference type="AlphaFoldDB" id="F4KRV7"/>
<name>F4KRV7_HALH1</name>
<dbReference type="Proteomes" id="UP000008461">
    <property type="component" value="Chromosome"/>
</dbReference>
<organism evidence="2 3">
    <name type="scientific">Haliscomenobacter hydrossis (strain ATCC 27775 / DSM 1100 / LMG 10767 / O)</name>
    <dbReference type="NCBI Taxonomy" id="760192"/>
    <lineage>
        <taxon>Bacteria</taxon>
        <taxon>Pseudomonadati</taxon>
        <taxon>Bacteroidota</taxon>
        <taxon>Saprospiria</taxon>
        <taxon>Saprospirales</taxon>
        <taxon>Haliscomenobacteraceae</taxon>
        <taxon>Haliscomenobacter</taxon>
    </lineage>
</organism>
<dbReference type="OrthoDB" id="1112654at2"/>
<feature type="signal peptide" evidence="1">
    <location>
        <begin position="1"/>
        <end position="20"/>
    </location>
</feature>
<gene>
    <name evidence="2" type="ordered locus">Halhy_2178</name>
</gene>
<dbReference type="eggNOG" id="ENOG502ZBDQ">
    <property type="taxonomic scope" value="Bacteria"/>
</dbReference>
<evidence type="ECO:0000256" key="1">
    <source>
        <dbReference type="SAM" id="SignalP"/>
    </source>
</evidence>
<evidence type="ECO:0000313" key="2">
    <source>
        <dbReference type="EMBL" id="AEE50061.1"/>
    </source>
</evidence>
<evidence type="ECO:0000313" key="3">
    <source>
        <dbReference type="Proteomes" id="UP000008461"/>
    </source>
</evidence>
<reference evidence="2 3" key="1">
    <citation type="journal article" date="2011" name="Stand. Genomic Sci.">
        <title>Complete genome sequence of Haliscomenobacter hydrossis type strain (O).</title>
        <authorList>
            <consortium name="US DOE Joint Genome Institute (JGI-PGF)"/>
            <person name="Daligault H."/>
            <person name="Lapidus A."/>
            <person name="Zeytun A."/>
            <person name="Nolan M."/>
            <person name="Lucas S."/>
            <person name="Del Rio T.G."/>
            <person name="Tice H."/>
            <person name="Cheng J.F."/>
            <person name="Tapia R."/>
            <person name="Han C."/>
            <person name="Goodwin L."/>
            <person name="Pitluck S."/>
            <person name="Liolios K."/>
            <person name="Pagani I."/>
            <person name="Ivanova N."/>
            <person name="Huntemann M."/>
            <person name="Mavromatis K."/>
            <person name="Mikhailova N."/>
            <person name="Pati A."/>
            <person name="Chen A."/>
            <person name="Palaniappan K."/>
            <person name="Land M."/>
            <person name="Hauser L."/>
            <person name="Brambilla E.M."/>
            <person name="Rohde M."/>
            <person name="Verbarg S."/>
            <person name="Goker M."/>
            <person name="Bristow J."/>
            <person name="Eisen J.A."/>
            <person name="Markowitz V."/>
            <person name="Hugenholtz P."/>
            <person name="Kyrpides N.C."/>
            <person name="Klenk H.P."/>
            <person name="Woyke T."/>
        </authorList>
    </citation>
    <scope>NUCLEOTIDE SEQUENCE [LARGE SCALE GENOMIC DNA]</scope>
    <source>
        <strain evidence="3">ATCC 27775 / DSM 1100 / LMG 10767 / O</strain>
    </source>
</reference>
<reference key="2">
    <citation type="submission" date="2011-04" db="EMBL/GenBank/DDBJ databases">
        <title>Complete sequence of chromosome of Haliscomenobacter hydrossis DSM 1100.</title>
        <authorList>
            <consortium name="US DOE Joint Genome Institute (JGI-PGF)"/>
            <person name="Lucas S."/>
            <person name="Han J."/>
            <person name="Lapidus A."/>
            <person name="Bruce D."/>
            <person name="Goodwin L."/>
            <person name="Pitluck S."/>
            <person name="Peters L."/>
            <person name="Kyrpides N."/>
            <person name="Mavromatis K."/>
            <person name="Ivanova N."/>
            <person name="Ovchinnikova G."/>
            <person name="Pagani I."/>
            <person name="Daligault H."/>
            <person name="Detter J.C."/>
            <person name="Han C."/>
            <person name="Land M."/>
            <person name="Hauser L."/>
            <person name="Markowitz V."/>
            <person name="Cheng J.-F."/>
            <person name="Hugenholtz P."/>
            <person name="Woyke T."/>
            <person name="Wu D."/>
            <person name="Verbarg S."/>
            <person name="Frueling A."/>
            <person name="Brambilla E."/>
            <person name="Klenk H.-P."/>
            <person name="Eisen J.A."/>
        </authorList>
    </citation>
    <scope>NUCLEOTIDE SEQUENCE</scope>
    <source>
        <strain>DSM 1100</strain>
    </source>
</reference>
<protein>
    <submittedName>
        <fullName evidence="2">Uncharacterized protein</fullName>
    </submittedName>
</protein>
<dbReference type="RefSeq" id="WP_013764613.1">
    <property type="nucleotide sequence ID" value="NC_015510.1"/>
</dbReference>
<sequence length="441" mass="48499">MKKQTLTIILLCLVIFSANCQKNQSSSYNYSNSGDGKLASSHISIRNDDLDLEIKYTGEVRFNEDETAIQSISPKGALLFRKNKLKLTAESDASGKITYEMYDGGSKLSITDASGKQFLADAIKELINYGVDAKGSVERLYKKGGITAVLNRTEQMKSDYAKSIYLDHLLANHSASATALQTIAEKTTTLIGSDYEKGKLLGKYAEKFSAEPQSHKAYFAAVSSINSDYEKAKVLKTVLQQSLPAIAYEQAIGITRSINSDYEKANVLKKLIEKGKLEDGAYNKLLDIVALINSDYEKAGVAMRLIEKGIPSGQAYDQFLKVLGHINSDYEQSRVMKKMLEQPIPAQTDVDKILALLGNIGSDYEKAGVLKKIASKELSTEQWVSLINATTQVSSNYEKATVLLQIAGQMPKNEKTQAAYQQAAKTVSSDHEYGKVMRALE</sequence>
<dbReference type="EMBL" id="CP002691">
    <property type="protein sequence ID" value="AEE50061.1"/>
    <property type="molecule type" value="Genomic_DNA"/>
</dbReference>
<dbReference type="HOGENOM" id="CLU_620755_0_0_10"/>